<accession>E6UAT6</accession>
<evidence type="ECO:0000256" key="1">
    <source>
        <dbReference type="ARBA" id="ARBA00004651"/>
    </source>
</evidence>
<comment type="subcellular location">
    <subcellularLocation>
        <location evidence="1">Cell membrane</location>
        <topology evidence="1">Multi-pass membrane protein</topology>
    </subcellularLocation>
</comment>
<reference evidence="8 9" key="1">
    <citation type="journal article" date="2011" name="J. Bacteriol.">
        <title>Complete genome of the cellulolytic ruminal bacterium Ruminococcus albus 7.</title>
        <authorList>
            <person name="Suen G."/>
            <person name="Stevenson D.M."/>
            <person name="Bruce D.C."/>
            <person name="Chertkov O."/>
            <person name="Copeland A."/>
            <person name="Cheng J.F."/>
            <person name="Detter C."/>
            <person name="Detter J.C."/>
            <person name="Goodwin L.A."/>
            <person name="Han C.S."/>
            <person name="Hauser L.J."/>
            <person name="Ivanova N.N."/>
            <person name="Kyrpides N.C."/>
            <person name="Land M.L."/>
            <person name="Lapidus A."/>
            <person name="Lucas S."/>
            <person name="Ovchinnikova G."/>
            <person name="Pitluck S."/>
            <person name="Tapia R."/>
            <person name="Woyke T."/>
            <person name="Boyum J."/>
            <person name="Mead D."/>
            <person name="Weimer P.J."/>
        </authorList>
    </citation>
    <scope>NUCLEOTIDE SEQUENCE [LARGE SCALE GENOMIC DNA]</scope>
    <source>
        <strain evidence="9">ATCC 27210 / DSM 20455 / JCM 14654 / NCDO 2250 / 7</strain>
    </source>
</reference>
<dbReference type="InterPro" id="IPR038766">
    <property type="entry name" value="Membrane_comp_ABC_pdt"/>
</dbReference>
<evidence type="ECO:0000313" key="8">
    <source>
        <dbReference type="EMBL" id="ADU21415.1"/>
    </source>
</evidence>
<sequence length="764" mass="85868">MLRKKMLRDIRSNFAQFFSIFILAVVAMWCFTGFQSDVIGGRRAMKNFTESTNFSDGWIYGSGFDSKQADKVKNIDGIKDVQLRCEVLGKADEKYNTAEIWCYFQNDNIVTRPYTVRGAEFDPADTDGLWLFEAFASTWGLDVGDKFTVHVMGQDIEKEIKGLIESPEHIFSCASSDTDTDFHNIGSAYLSQKVLPEEMRINNEMVFTCDGKALSYEKDIDNALDGGYSFIADRKSIDGYNRLVDELDQHDGFSYIFSFVFVAIAMLVITTTMKRMVAQQRTQIGTLNALGMKRRKIMLHYLGYSFILSLLGCITGMVLGIYTFGRMMIDMFSAFYRLPDWKGGFDYKSAAVAAVIVLVCTGAAYFSCYQILKIHPSEALRPAAAKNAKPCIFEKMPFWDKLGFTTRYSLRDISRSKLRAVMGIFGTCVGMMVMTLGLGALDTLDYVRSWYFDDIQNYSSQVILSDSCTIEEAEDLSEEYDGELIGMGLISIASDDHPVSDDIISCKLSITEGKGLFCISDTDLNAEKLKPGTVALTMKQAAKLGLEKGDSVYWKTSDGDKWIRSEIGSISRHPSITGITILRKDYEGEGFEFKPQMMVTRKDCSEAENREYVSAVHSMDDLKAAFDKTMEIMDLLVYFMVFFSSLLIIIVLYNSGNLSFNEREKEFATLKVIGFGSPRVRRLISVQNLWLSLIGTVCGIPFGKKILQAMMDSNGDAIDWPCYIRPLTYMLSGAFVIGISVLVGFMFSKRIKRIDMVGVLKGLE</sequence>
<gene>
    <name evidence="8" type="ordered locus">Rumal_0888</name>
</gene>
<feature type="transmembrane region" description="Helical" evidence="6">
    <location>
        <begin position="12"/>
        <end position="34"/>
    </location>
</feature>
<dbReference type="PANTHER" id="PTHR30287">
    <property type="entry name" value="MEMBRANE COMPONENT OF PREDICTED ABC SUPERFAMILY METABOLITE UPTAKE TRANSPORTER"/>
    <property type="match status" value="1"/>
</dbReference>
<feature type="transmembrane region" description="Helical" evidence="6">
    <location>
        <begin position="301"/>
        <end position="329"/>
    </location>
</feature>
<dbReference type="KEGG" id="ral:Rumal_0888"/>
<feature type="transmembrane region" description="Helical" evidence="6">
    <location>
        <begin position="349"/>
        <end position="372"/>
    </location>
</feature>
<feature type="transmembrane region" description="Helical" evidence="6">
    <location>
        <begin position="727"/>
        <end position="747"/>
    </location>
</feature>
<dbReference type="InterPro" id="IPR003838">
    <property type="entry name" value="ABC3_permease_C"/>
</dbReference>
<dbReference type="Proteomes" id="UP000006919">
    <property type="component" value="Chromosome"/>
</dbReference>
<proteinExistence type="predicted"/>
<feature type="domain" description="ABC3 transporter permease C-terminal" evidence="7">
    <location>
        <begin position="639"/>
        <end position="755"/>
    </location>
</feature>
<organism evidence="8 9">
    <name type="scientific">Ruminococcus albus (strain ATCC 27210 / DSM 20455 / JCM 14654 / NCDO 2250 / 7)</name>
    <dbReference type="NCBI Taxonomy" id="697329"/>
    <lineage>
        <taxon>Bacteria</taxon>
        <taxon>Bacillati</taxon>
        <taxon>Bacillota</taxon>
        <taxon>Clostridia</taxon>
        <taxon>Eubacteriales</taxon>
        <taxon>Oscillospiraceae</taxon>
        <taxon>Ruminococcus</taxon>
    </lineage>
</organism>
<dbReference type="RefSeq" id="WP_013497593.1">
    <property type="nucleotide sequence ID" value="NC_014833.1"/>
</dbReference>
<feature type="transmembrane region" description="Helical" evidence="6">
    <location>
        <begin position="635"/>
        <end position="653"/>
    </location>
</feature>
<dbReference type="OrthoDB" id="5137249at2"/>
<evidence type="ECO:0000256" key="4">
    <source>
        <dbReference type="ARBA" id="ARBA00022989"/>
    </source>
</evidence>
<evidence type="ECO:0000259" key="7">
    <source>
        <dbReference type="Pfam" id="PF02687"/>
    </source>
</evidence>
<evidence type="ECO:0000313" key="9">
    <source>
        <dbReference type="Proteomes" id="UP000006919"/>
    </source>
</evidence>
<evidence type="ECO:0000256" key="5">
    <source>
        <dbReference type="ARBA" id="ARBA00023136"/>
    </source>
</evidence>
<dbReference type="STRING" id="697329.Rumal_0888"/>
<dbReference type="AlphaFoldDB" id="E6UAT6"/>
<feature type="transmembrane region" description="Helical" evidence="6">
    <location>
        <begin position="252"/>
        <end position="273"/>
    </location>
</feature>
<evidence type="ECO:0000256" key="2">
    <source>
        <dbReference type="ARBA" id="ARBA00022475"/>
    </source>
</evidence>
<evidence type="ECO:0000256" key="6">
    <source>
        <dbReference type="SAM" id="Phobius"/>
    </source>
</evidence>
<dbReference type="Pfam" id="PF02687">
    <property type="entry name" value="FtsX"/>
    <property type="match status" value="2"/>
</dbReference>
<dbReference type="PANTHER" id="PTHR30287:SF2">
    <property type="entry name" value="BLL1001 PROTEIN"/>
    <property type="match status" value="1"/>
</dbReference>
<feature type="domain" description="ABC3 transporter permease C-terminal" evidence="7">
    <location>
        <begin position="256"/>
        <end position="376"/>
    </location>
</feature>
<keyword evidence="4 6" id="KW-1133">Transmembrane helix</keyword>
<keyword evidence="2" id="KW-1003">Cell membrane</keyword>
<dbReference type="GO" id="GO:0005886">
    <property type="term" value="C:plasma membrane"/>
    <property type="evidence" value="ECO:0007669"/>
    <property type="project" value="UniProtKB-SubCell"/>
</dbReference>
<dbReference type="HOGENOM" id="CLU_005531_2_1_9"/>
<dbReference type="eggNOG" id="COG0577">
    <property type="taxonomic scope" value="Bacteria"/>
</dbReference>
<dbReference type="EMBL" id="CP002403">
    <property type="protein sequence ID" value="ADU21415.1"/>
    <property type="molecule type" value="Genomic_DNA"/>
</dbReference>
<feature type="transmembrane region" description="Helical" evidence="6">
    <location>
        <begin position="420"/>
        <end position="441"/>
    </location>
</feature>
<evidence type="ECO:0000256" key="3">
    <source>
        <dbReference type="ARBA" id="ARBA00022692"/>
    </source>
</evidence>
<keyword evidence="5 6" id="KW-0472">Membrane</keyword>
<name>E6UAT6_RUMA7</name>
<keyword evidence="3 6" id="KW-0812">Transmembrane</keyword>
<feature type="transmembrane region" description="Helical" evidence="6">
    <location>
        <begin position="689"/>
        <end position="707"/>
    </location>
</feature>
<protein>
    <recommendedName>
        <fullName evidence="7">ABC3 transporter permease C-terminal domain-containing protein</fullName>
    </recommendedName>
</protein>